<name>A0AA50KL89_9GAMM</name>
<evidence type="ECO:0000256" key="2">
    <source>
        <dbReference type="ARBA" id="ARBA00012528"/>
    </source>
</evidence>
<dbReference type="EMBL" id="CP118224">
    <property type="protein sequence ID" value="WMC09614.1"/>
    <property type="molecule type" value="Genomic_DNA"/>
</dbReference>
<dbReference type="Pfam" id="PF00990">
    <property type="entry name" value="GGDEF"/>
    <property type="match status" value="1"/>
</dbReference>
<accession>A0AA50KL89</accession>
<dbReference type="InterPro" id="IPR035965">
    <property type="entry name" value="PAS-like_dom_sf"/>
</dbReference>
<dbReference type="CDD" id="cd01949">
    <property type="entry name" value="GGDEF"/>
    <property type="match status" value="1"/>
</dbReference>
<feature type="domain" description="GGDEF" evidence="4">
    <location>
        <begin position="186"/>
        <end position="319"/>
    </location>
</feature>
<evidence type="ECO:0000313" key="6">
    <source>
        <dbReference type="Proteomes" id="UP001223802"/>
    </source>
</evidence>
<dbReference type="Pfam" id="PF08448">
    <property type="entry name" value="PAS_4"/>
    <property type="match status" value="1"/>
</dbReference>
<dbReference type="PANTHER" id="PTHR45138:SF9">
    <property type="entry name" value="DIGUANYLATE CYCLASE DGCM-RELATED"/>
    <property type="match status" value="1"/>
</dbReference>
<dbReference type="GO" id="GO:0052621">
    <property type="term" value="F:diguanylate cyclase activity"/>
    <property type="evidence" value="ECO:0007669"/>
    <property type="project" value="UniProtKB-EC"/>
</dbReference>
<evidence type="ECO:0000313" key="5">
    <source>
        <dbReference type="EMBL" id="WMC09614.1"/>
    </source>
</evidence>
<dbReference type="InterPro" id="IPR000160">
    <property type="entry name" value="GGDEF_dom"/>
</dbReference>
<dbReference type="EC" id="2.7.7.65" evidence="2"/>
<dbReference type="InterPro" id="IPR029787">
    <property type="entry name" value="Nucleotide_cyclase"/>
</dbReference>
<keyword evidence="6" id="KW-1185">Reference proteome</keyword>
<protein>
    <recommendedName>
        <fullName evidence="2">diguanylate cyclase</fullName>
        <ecNumber evidence="2">2.7.7.65</ecNumber>
    </recommendedName>
</protein>
<sequence>MALTAQSPRDFHWLVDMLESVDIGLVVLDCEYRIELWNGFMENHSGLSSTHVRDQNLFSLFPELPEQWLRRKVDTVVTLNTRTFTSWEQRPWLFRFRSTRPITGTHDYMFQNLTIHPLADPDGHIRRVCLMVYDVTDVATSKLALEQANKQLSRLSRTDRLTGLLNRGSWESLLHTEFARYRRYRQPCTLVMLDIDHFKRINDSHGHPAGDDVIRHAAALIQGCLRDADVAGRYGGEEFGLILPQTDLEGAGVISERLRRAIADARVDTHGQLLRYTISMGMASLTPATATAQEWLERADRALYQAKREGRNRVCALDD</sequence>
<proteinExistence type="predicted"/>
<dbReference type="FunFam" id="3.30.70.270:FF:000001">
    <property type="entry name" value="Diguanylate cyclase domain protein"/>
    <property type="match status" value="1"/>
</dbReference>
<dbReference type="KEGG" id="ope:PU634_10845"/>
<dbReference type="SUPFAM" id="SSF55785">
    <property type="entry name" value="PYP-like sensor domain (PAS domain)"/>
    <property type="match status" value="1"/>
</dbReference>
<dbReference type="InterPro" id="IPR043128">
    <property type="entry name" value="Rev_trsase/Diguanyl_cyclase"/>
</dbReference>
<comment type="catalytic activity">
    <reaction evidence="3">
        <text>2 GTP = 3',3'-c-di-GMP + 2 diphosphate</text>
        <dbReference type="Rhea" id="RHEA:24898"/>
        <dbReference type="ChEBI" id="CHEBI:33019"/>
        <dbReference type="ChEBI" id="CHEBI:37565"/>
        <dbReference type="ChEBI" id="CHEBI:58805"/>
        <dbReference type="EC" id="2.7.7.65"/>
    </reaction>
</comment>
<comment type="cofactor">
    <cofactor evidence="1">
        <name>Mg(2+)</name>
        <dbReference type="ChEBI" id="CHEBI:18420"/>
    </cofactor>
</comment>
<dbReference type="SUPFAM" id="SSF55073">
    <property type="entry name" value="Nucleotide cyclase"/>
    <property type="match status" value="1"/>
</dbReference>
<evidence type="ECO:0000259" key="4">
    <source>
        <dbReference type="PROSITE" id="PS50887"/>
    </source>
</evidence>
<evidence type="ECO:0000256" key="1">
    <source>
        <dbReference type="ARBA" id="ARBA00001946"/>
    </source>
</evidence>
<dbReference type="RefSeq" id="WP_306760809.1">
    <property type="nucleotide sequence ID" value="NZ_CP118224.1"/>
</dbReference>
<dbReference type="InterPro" id="IPR050469">
    <property type="entry name" value="Diguanylate_Cyclase"/>
</dbReference>
<dbReference type="NCBIfam" id="TIGR00254">
    <property type="entry name" value="GGDEF"/>
    <property type="match status" value="1"/>
</dbReference>
<keyword evidence="5" id="KW-0548">Nucleotidyltransferase</keyword>
<dbReference type="Gene3D" id="3.30.450.20">
    <property type="entry name" value="PAS domain"/>
    <property type="match status" value="1"/>
</dbReference>
<dbReference type="SMART" id="SM00267">
    <property type="entry name" value="GGDEF"/>
    <property type="match status" value="1"/>
</dbReference>
<dbReference type="Proteomes" id="UP001223802">
    <property type="component" value="Chromosome"/>
</dbReference>
<gene>
    <name evidence="5" type="ORF">PU634_10845</name>
</gene>
<keyword evidence="5" id="KW-0808">Transferase</keyword>
<evidence type="ECO:0000256" key="3">
    <source>
        <dbReference type="ARBA" id="ARBA00034247"/>
    </source>
</evidence>
<dbReference type="InterPro" id="IPR013656">
    <property type="entry name" value="PAS_4"/>
</dbReference>
<dbReference type="PANTHER" id="PTHR45138">
    <property type="entry name" value="REGULATORY COMPONENTS OF SENSORY TRANSDUCTION SYSTEM"/>
    <property type="match status" value="1"/>
</dbReference>
<reference evidence="5 6" key="1">
    <citation type="submission" date="2023-02" db="EMBL/GenBank/DDBJ databases">
        <title>Complete genome sequence of a novel bacterium Oceanimonas sp. NTOU-MSR1 isolated from marine coast sediment.</title>
        <authorList>
            <person name="Yang H.-T."/>
            <person name="Chen Y.-L."/>
            <person name="Ho Y.-N."/>
        </authorList>
    </citation>
    <scope>NUCLEOTIDE SEQUENCE [LARGE SCALE GENOMIC DNA]</scope>
    <source>
        <strain evidence="5 6">NTOU-MSR1</strain>
    </source>
</reference>
<dbReference type="AlphaFoldDB" id="A0AA50KL89"/>
<dbReference type="PROSITE" id="PS50887">
    <property type="entry name" value="GGDEF"/>
    <property type="match status" value="1"/>
</dbReference>
<organism evidence="5 6">
    <name type="scientific">Oceanimonas pelagia</name>
    <dbReference type="NCBI Taxonomy" id="3028314"/>
    <lineage>
        <taxon>Bacteria</taxon>
        <taxon>Pseudomonadati</taxon>
        <taxon>Pseudomonadota</taxon>
        <taxon>Gammaproteobacteria</taxon>
        <taxon>Aeromonadales</taxon>
        <taxon>Aeromonadaceae</taxon>
        <taxon>Oceanimonas</taxon>
    </lineage>
</organism>
<dbReference type="Gene3D" id="3.30.70.270">
    <property type="match status" value="1"/>
</dbReference>